<feature type="region of interest" description="Disordered" evidence="14">
    <location>
        <begin position="130"/>
        <end position="159"/>
    </location>
</feature>
<dbReference type="eggNOG" id="KOG1573">
    <property type="taxonomic scope" value="Eukaryota"/>
</dbReference>
<evidence type="ECO:0000256" key="7">
    <source>
        <dbReference type="ARBA" id="ARBA00022723"/>
    </source>
</evidence>
<accession>A0A0D3I0Q7</accession>
<feature type="binding site" evidence="12">
    <location>
        <position position="52"/>
    </location>
    <ligand>
        <name>Fe cation</name>
        <dbReference type="ChEBI" id="CHEBI:24875"/>
        <label>1</label>
    </ligand>
</feature>
<evidence type="ECO:0000256" key="12">
    <source>
        <dbReference type="PIRSR" id="PIRSR607828-2"/>
    </source>
</evidence>
<dbReference type="RefSeq" id="XP_005757271.1">
    <property type="nucleotide sequence ID" value="XM_005757214.1"/>
</dbReference>
<dbReference type="HOGENOM" id="CLU_1162958_0_0_1"/>
<proteinExistence type="inferred from homology"/>
<dbReference type="Pfam" id="PF05153">
    <property type="entry name" value="MIOX"/>
    <property type="match status" value="1"/>
</dbReference>
<evidence type="ECO:0000256" key="3">
    <source>
        <dbReference type="ARBA" id="ARBA00005286"/>
    </source>
</evidence>
<keyword evidence="8 13" id="KW-0560">Oxidoreductase</keyword>
<dbReference type="KEGG" id="ehx:EMIHUDRAFT_220624"/>
<dbReference type="Proteomes" id="UP000013827">
    <property type="component" value="Unassembled WGS sequence"/>
</dbReference>
<dbReference type="STRING" id="2903.R1B6S6"/>
<dbReference type="PANTHER" id="PTHR12588">
    <property type="entry name" value="MYOINOSITOL OXYGENASE"/>
    <property type="match status" value="1"/>
</dbReference>
<reference evidence="15" key="2">
    <citation type="submission" date="2024-10" db="UniProtKB">
        <authorList>
            <consortium name="EnsemblProtists"/>
        </authorList>
    </citation>
    <scope>IDENTIFICATION</scope>
</reference>
<evidence type="ECO:0000256" key="11">
    <source>
        <dbReference type="ARBA" id="ARBA00048271"/>
    </source>
</evidence>
<evidence type="ECO:0000256" key="6">
    <source>
        <dbReference type="ARBA" id="ARBA00022490"/>
    </source>
</evidence>
<dbReference type="PaxDb" id="2903-EOD04842"/>
<evidence type="ECO:0000256" key="5">
    <source>
        <dbReference type="ARBA" id="ARBA00019269"/>
    </source>
</evidence>
<evidence type="ECO:0000256" key="1">
    <source>
        <dbReference type="ARBA" id="ARBA00004496"/>
    </source>
</evidence>
<keyword evidence="7 12" id="KW-0479">Metal-binding</keyword>
<dbReference type="EnsemblProtists" id="EOD04842">
    <property type="protein sequence ID" value="EOD04842"/>
    <property type="gene ID" value="EMIHUDRAFT_220624"/>
</dbReference>
<dbReference type="SUPFAM" id="SSF109604">
    <property type="entry name" value="HD-domain/PDEase-like"/>
    <property type="match status" value="1"/>
</dbReference>
<evidence type="ECO:0000256" key="9">
    <source>
        <dbReference type="ARBA" id="ARBA00023004"/>
    </source>
</evidence>
<evidence type="ECO:0000256" key="4">
    <source>
        <dbReference type="ARBA" id="ARBA00011919"/>
    </source>
</evidence>
<name>A0A0D3I0Q7_EMIH1</name>
<dbReference type="GO" id="GO:0050113">
    <property type="term" value="F:inositol oxygenase activity"/>
    <property type="evidence" value="ECO:0007669"/>
    <property type="project" value="UniProtKB-UniRule"/>
</dbReference>
<dbReference type="GO" id="GO:0019310">
    <property type="term" value="P:inositol catabolic process"/>
    <property type="evidence" value="ECO:0007669"/>
    <property type="project" value="UniProtKB-UniRule"/>
</dbReference>
<feature type="compositionally biased region" description="Basic and acidic residues" evidence="14">
    <location>
        <begin position="137"/>
        <end position="149"/>
    </location>
</feature>
<organism evidence="15 16">
    <name type="scientific">Emiliania huxleyi (strain CCMP1516)</name>
    <dbReference type="NCBI Taxonomy" id="280463"/>
    <lineage>
        <taxon>Eukaryota</taxon>
        <taxon>Haptista</taxon>
        <taxon>Haptophyta</taxon>
        <taxon>Prymnesiophyceae</taxon>
        <taxon>Isochrysidales</taxon>
        <taxon>Noelaerhabdaceae</taxon>
        <taxon>Emiliania</taxon>
    </lineage>
</organism>
<comment type="similarity">
    <text evidence="3 13">Belongs to the myo-inositol oxygenase family.</text>
</comment>
<sequence length="239" mass="26390">MRQHQCLHYQRQMEDEWLQFNKAEMTIKQALDMMDTFVDKSDPATSLPTVHHMMQVAETMRCCGEPDWMQLVGLIHDLGHDFGRTIRGTGISLLLSLMVLDEIIVAAVSAAVPVLLTTVLTTKCCAWPEPVKAPSTDQKRAANKAEAENAHSVSDGNADEEVQANADEELQAKMAQLQVARQMAEMDAQRERDASRLIELGAETRERAIALLERYGSLRAAANTLRAAADASIPSSETT</sequence>
<evidence type="ECO:0000313" key="15">
    <source>
        <dbReference type="EnsemblProtists" id="EOD04842"/>
    </source>
</evidence>
<dbReference type="GO" id="GO:0005506">
    <property type="term" value="F:iron ion binding"/>
    <property type="evidence" value="ECO:0007669"/>
    <property type="project" value="InterPro"/>
</dbReference>
<dbReference type="PANTHER" id="PTHR12588:SF0">
    <property type="entry name" value="INOSITOL OXYGENASE"/>
    <property type="match status" value="1"/>
</dbReference>
<dbReference type="UniPathway" id="UPA00111">
    <property type="reaction ID" value="UER00527"/>
</dbReference>
<keyword evidence="16" id="KW-1185">Reference proteome</keyword>
<evidence type="ECO:0000256" key="2">
    <source>
        <dbReference type="ARBA" id="ARBA00005167"/>
    </source>
</evidence>
<comment type="catalytic activity">
    <reaction evidence="11 13">
        <text>myo-inositol + O2 = D-glucuronate + H2O + H(+)</text>
        <dbReference type="Rhea" id="RHEA:23696"/>
        <dbReference type="ChEBI" id="CHEBI:15377"/>
        <dbReference type="ChEBI" id="CHEBI:15378"/>
        <dbReference type="ChEBI" id="CHEBI:15379"/>
        <dbReference type="ChEBI" id="CHEBI:17268"/>
        <dbReference type="ChEBI" id="CHEBI:58720"/>
        <dbReference type="EC" id="1.13.99.1"/>
    </reaction>
</comment>
<comment type="cofactor">
    <cofactor evidence="12 13">
        <name>Fe cation</name>
        <dbReference type="ChEBI" id="CHEBI:24875"/>
    </cofactor>
    <text evidence="12 13">Binds 2 iron ions per subunit.</text>
</comment>
<keyword evidence="9 12" id="KW-0408">Iron</keyword>
<dbReference type="GeneID" id="17251042"/>
<evidence type="ECO:0000256" key="8">
    <source>
        <dbReference type="ARBA" id="ARBA00023002"/>
    </source>
</evidence>
<dbReference type="InterPro" id="IPR007828">
    <property type="entry name" value="Inositol_oxygenase"/>
</dbReference>
<evidence type="ECO:0000313" key="16">
    <source>
        <dbReference type="Proteomes" id="UP000013827"/>
    </source>
</evidence>
<protein>
    <recommendedName>
        <fullName evidence="5 13">Inositol oxygenase</fullName>
        <ecNumber evidence="4 13">1.13.99.1</ecNumber>
    </recommendedName>
    <alternativeName>
        <fullName evidence="10 13">Myo-inositol oxygenase</fullName>
    </alternativeName>
</protein>
<evidence type="ECO:0000256" key="14">
    <source>
        <dbReference type="SAM" id="MobiDB-lite"/>
    </source>
</evidence>
<evidence type="ECO:0000256" key="13">
    <source>
        <dbReference type="RuleBase" id="RU367039"/>
    </source>
</evidence>
<dbReference type="AlphaFoldDB" id="A0A0D3I0Q7"/>
<keyword evidence="6 13" id="KW-0963">Cytoplasm</keyword>
<comment type="subcellular location">
    <subcellularLocation>
        <location evidence="1 13">Cytoplasm</location>
    </subcellularLocation>
</comment>
<evidence type="ECO:0000256" key="10">
    <source>
        <dbReference type="ARBA" id="ARBA00029668"/>
    </source>
</evidence>
<dbReference type="EC" id="1.13.99.1" evidence="4 13"/>
<comment type="pathway">
    <text evidence="2 13">Polyol metabolism; myo-inositol degradation into D-glucuronate; D-glucuronate from myo-inositol: step 1/1.</text>
</comment>
<reference evidence="16" key="1">
    <citation type="journal article" date="2013" name="Nature">
        <title>Pan genome of the phytoplankton Emiliania underpins its global distribution.</title>
        <authorList>
            <person name="Read B.A."/>
            <person name="Kegel J."/>
            <person name="Klute M.J."/>
            <person name="Kuo A."/>
            <person name="Lefebvre S.C."/>
            <person name="Maumus F."/>
            <person name="Mayer C."/>
            <person name="Miller J."/>
            <person name="Monier A."/>
            <person name="Salamov A."/>
            <person name="Young J."/>
            <person name="Aguilar M."/>
            <person name="Claverie J.M."/>
            <person name="Frickenhaus S."/>
            <person name="Gonzalez K."/>
            <person name="Herman E.K."/>
            <person name="Lin Y.C."/>
            <person name="Napier J."/>
            <person name="Ogata H."/>
            <person name="Sarno A.F."/>
            <person name="Shmutz J."/>
            <person name="Schroeder D."/>
            <person name="de Vargas C."/>
            <person name="Verret F."/>
            <person name="von Dassow P."/>
            <person name="Valentin K."/>
            <person name="Van de Peer Y."/>
            <person name="Wheeler G."/>
            <person name="Dacks J.B."/>
            <person name="Delwiche C.F."/>
            <person name="Dyhrman S.T."/>
            <person name="Glockner G."/>
            <person name="John U."/>
            <person name="Richards T."/>
            <person name="Worden A.Z."/>
            <person name="Zhang X."/>
            <person name="Grigoriev I.V."/>
            <person name="Allen A.E."/>
            <person name="Bidle K."/>
            <person name="Borodovsky M."/>
            <person name="Bowler C."/>
            <person name="Brownlee C."/>
            <person name="Cock J.M."/>
            <person name="Elias M."/>
            <person name="Gladyshev V.N."/>
            <person name="Groth M."/>
            <person name="Guda C."/>
            <person name="Hadaegh A."/>
            <person name="Iglesias-Rodriguez M.D."/>
            <person name="Jenkins J."/>
            <person name="Jones B.M."/>
            <person name="Lawson T."/>
            <person name="Leese F."/>
            <person name="Lindquist E."/>
            <person name="Lobanov A."/>
            <person name="Lomsadze A."/>
            <person name="Malik S.B."/>
            <person name="Marsh M.E."/>
            <person name="Mackinder L."/>
            <person name="Mock T."/>
            <person name="Mueller-Roeber B."/>
            <person name="Pagarete A."/>
            <person name="Parker M."/>
            <person name="Probert I."/>
            <person name="Quesneville H."/>
            <person name="Raines C."/>
            <person name="Rensing S.A."/>
            <person name="Riano-Pachon D.M."/>
            <person name="Richier S."/>
            <person name="Rokitta S."/>
            <person name="Shiraiwa Y."/>
            <person name="Soanes D.M."/>
            <person name="van der Giezen M."/>
            <person name="Wahlund T.M."/>
            <person name="Williams B."/>
            <person name="Wilson W."/>
            <person name="Wolfe G."/>
            <person name="Wurch L.L."/>
        </authorList>
    </citation>
    <scope>NUCLEOTIDE SEQUENCE</scope>
</reference>
<feature type="binding site" evidence="12">
    <location>
        <position position="76"/>
    </location>
    <ligand>
        <name>Fe cation</name>
        <dbReference type="ChEBI" id="CHEBI:24875"/>
        <label>1</label>
    </ligand>
</feature>
<feature type="binding site" evidence="12">
    <location>
        <position position="77"/>
    </location>
    <ligand>
        <name>Fe cation</name>
        <dbReference type="ChEBI" id="CHEBI:24875"/>
        <label>1</label>
    </ligand>
</feature>
<dbReference type="GO" id="GO:0005737">
    <property type="term" value="C:cytoplasm"/>
    <property type="evidence" value="ECO:0007669"/>
    <property type="project" value="UniProtKB-SubCell"/>
</dbReference>